<dbReference type="AlphaFoldDB" id="E9HNP8"/>
<keyword evidence="2" id="KW-1185">Reference proteome</keyword>
<dbReference type="HOGENOM" id="CLU_052726_0_0_1"/>
<proteinExistence type="predicted"/>
<evidence type="ECO:0000313" key="2">
    <source>
        <dbReference type="Proteomes" id="UP000000305"/>
    </source>
</evidence>
<dbReference type="PhylomeDB" id="E9HNP8"/>
<gene>
    <name evidence="1" type="ORF">DAPPUDRAFT_331872</name>
</gene>
<dbReference type="KEGG" id="dpx:DAPPUDRAFT_331872"/>
<dbReference type="PANTHER" id="PTHR33244">
    <property type="entry name" value="INTEGRASE CATALYTIC DOMAIN-CONTAINING PROTEIN-RELATED"/>
    <property type="match status" value="1"/>
</dbReference>
<protein>
    <submittedName>
        <fullName evidence="1">Uncharacterized protein</fullName>
    </submittedName>
</protein>
<dbReference type="Proteomes" id="UP000000305">
    <property type="component" value="Unassembled WGS sequence"/>
</dbReference>
<evidence type="ECO:0000313" key="1">
    <source>
        <dbReference type="EMBL" id="EFX66648.1"/>
    </source>
</evidence>
<dbReference type="PANTHER" id="PTHR33244:SF3">
    <property type="entry name" value="PEPTIDASE A2 DOMAIN-CONTAINING PROTEIN"/>
    <property type="match status" value="1"/>
</dbReference>
<sequence>MSDNGSFISGSWFPGAVDAVCSEPDSYVVKLADWRAFRRTRRDINLDNSPSAGLAIGQQSGGASVISSAIRGYRPASTNHLLPALSWSPPGPPARAVNGQVSQSFPVAVGRPSMMMQLPPVVVNPSSGPATPARPRSAPVSAVQRAAIQLSPAQSPLTASIPLAVAPHRPGLTLSG</sequence>
<name>E9HNP8_DAPPU</name>
<dbReference type="EMBL" id="GL732697">
    <property type="protein sequence ID" value="EFX66648.1"/>
    <property type="molecule type" value="Genomic_DNA"/>
</dbReference>
<organism evidence="1 2">
    <name type="scientific">Daphnia pulex</name>
    <name type="common">Water flea</name>
    <dbReference type="NCBI Taxonomy" id="6669"/>
    <lineage>
        <taxon>Eukaryota</taxon>
        <taxon>Metazoa</taxon>
        <taxon>Ecdysozoa</taxon>
        <taxon>Arthropoda</taxon>
        <taxon>Crustacea</taxon>
        <taxon>Branchiopoda</taxon>
        <taxon>Diplostraca</taxon>
        <taxon>Cladocera</taxon>
        <taxon>Anomopoda</taxon>
        <taxon>Daphniidae</taxon>
        <taxon>Daphnia</taxon>
    </lineage>
</organism>
<accession>E9HNP8</accession>
<dbReference type="InParanoid" id="E9HNP8"/>
<reference evidence="1 2" key="1">
    <citation type="journal article" date="2011" name="Science">
        <title>The ecoresponsive genome of Daphnia pulex.</title>
        <authorList>
            <person name="Colbourne J.K."/>
            <person name="Pfrender M.E."/>
            <person name="Gilbert D."/>
            <person name="Thomas W.K."/>
            <person name="Tucker A."/>
            <person name="Oakley T.H."/>
            <person name="Tokishita S."/>
            <person name="Aerts A."/>
            <person name="Arnold G.J."/>
            <person name="Basu M.K."/>
            <person name="Bauer D.J."/>
            <person name="Caceres C.E."/>
            <person name="Carmel L."/>
            <person name="Casola C."/>
            <person name="Choi J.H."/>
            <person name="Detter J.C."/>
            <person name="Dong Q."/>
            <person name="Dusheyko S."/>
            <person name="Eads B.D."/>
            <person name="Frohlich T."/>
            <person name="Geiler-Samerotte K.A."/>
            <person name="Gerlach D."/>
            <person name="Hatcher P."/>
            <person name="Jogdeo S."/>
            <person name="Krijgsveld J."/>
            <person name="Kriventseva E.V."/>
            <person name="Kultz D."/>
            <person name="Laforsch C."/>
            <person name="Lindquist E."/>
            <person name="Lopez J."/>
            <person name="Manak J.R."/>
            <person name="Muller J."/>
            <person name="Pangilinan J."/>
            <person name="Patwardhan R.P."/>
            <person name="Pitluck S."/>
            <person name="Pritham E.J."/>
            <person name="Rechtsteiner A."/>
            <person name="Rho M."/>
            <person name="Rogozin I.B."/>
            <person name="Sakarya O."/>
            <person name="Salamov A."/>
            <person name="Schaack S."/>
            <person name="Shapiro H."/>
            <person name="Shiga Y."/>
            <person name="Skalitzky C."/>
            <person name="Smith Z."/>
            <person name="Souvorov A."/>
            <person name="Sung W."/>
            <person name="Tang Z."/>
            <person name="Tsuchiya D."/>
            <person name="Tu H."/>
            <person name="Vos H."/>
            <person name="Wang M."/>
            <person name="Wolf Y.I."/>
            <person name="Yamagata H."/>
            <person name="Yamada T."/>
            <person name="Ye Y."/>
            <person name="Shaw J.R."/>
            <person name="Andrews J."/>
            <person name="Crease T.J."/>
            <person name="Tang H."/>
            <person name="Lucas S.M."/>
            <person name="Robertson H.M."/>
            <person name="Bork P."/>
            <person name="Koonin E.V."/>
            <person name="Zdobnov E.M."/>
            <person name="Grigoriev I.V."/>
            <person name="Lynch M."/>
            <person name="Boore J.L."/>
        </authorList>
    </citation>
    <scope>NUCLEOTIDE SEQUENCE [LARGE SCALE GENOMIC DNA]</scope>
</reference>